<comment type="caution">
    <text evidence="2">The sequence shown here is derived from an EMBL/GenBank/DDBJ whole genome shotgun (WGS) entry which is preliminary data.</text>
</comment>
<sequence length="110" mass="12601">MIEIPKFHETFIPILKVLENGETLPARELYQQVIDKFYSNLSKGQLEQKTKSGDTLINNRVAWGKSYLKKGGFIEYPKRGLVKITEKGKENVNKSLTLSDIENSSGFFEF</sequence>
<organism evidence="2 3">
    <name type="scientific">Fontibacter flavus</name>
    <dbReference type="NCBI Taxonomy" id="654838"/>
    <lineage>
        <taxon>Bacteria</taxon>
        <taxon>Pseudomonadati</taxon>
        <taxon>Bacteroidota</taxon>
        <taxon>Cytophagia</taxon>
        <taxon>Cytophagales</taxon>
        <taxon>Cyclobacteriaceae</taxon>
        <taxon>Fontibacter</taxon>
    </lineage>
</organism>
<gene>
    <name evidence="2" type="ORF">ACFFIP_14295</name>
</gene>
<proteinExistence type="predicted"/>
<evidence type="ECO:0000313" key="3">
    <source>
        <dbReference type="Proteomes" id="UP001589797"/>
    </source>
</evidence>
<name>A0ABV6FVF6_9BACT</name>
<feature type="domain" description="Restriction system protein Mrr-like N-terminal" evidence="1">
    <location>
        <begin position="7"/>
        <end position="92"/>
    </location>
</feature>
<evidence type="ECO:0000259" key="1">
    <source>
        <dbReference type="Pfam" id="PF14338"/>
    </source>
</evidence>
<dbReference type="RefSeq" id="WP_382388369.1">
    <property type="nucleotide sequence ID" value="NZ_JBHLWI010000039.1"/>
</dbReference>
<keyword evidence="3" id="KW-1185">Reference proteome</keyword>
<dbReference type="Pfam" id="PF14338">
    <property type="entry name" value="Mrr_N"/>
    <property type="match status" value="1"/>
</dbReference>
<protein>
    <submittedName>
        <fullName evidence="2">Winged helix-turn-helix domain-containing protein</fullName>
    </submittedName>
</protein>
<dbReference type="InterPro" id="IPR025745">
    <property type="entry name" value="Mrr-like_N_dom"/>
</dbReference>
<reference evidence="2 3" key="1">
    <citation type="submission" date="2024-09" db="EMBL/GenBank/DDBJ databases">
        <authorList>
            <person name="Sun Q."/>
            <person name="Mori K."/>
        </authorList>
    </citation>
    <scope>NUCLEOTIDE SEQUENCE [LARGE SCALE GENOMIC DNA]</scope>
    <source>
        <strain evidence="2 3">CCM 7650</strain>
    </source>
</reference>
<dbReference type="EMBL" id="JBHLWI010000039">
    <property type="protein sequence ID" value="MFC0263860.1"/>
    <property type="molecule type" value="Genomic_DNA"/>
</dbReference>
<evidence type="ECO:0000313" key="2">
    <source>
        <dbReference type="EMBL" id="MFC0263860.1"/>
    </source>
</evidence>
<accession>A0ABV6FVF6</accession>
<dbReference type="Proteomes" id="UP001589797">
    <property type="component" value="Unassembled WGS sequence"/>
</dbReference>